<feature type="transmembrane region" description="Helical" evidence="7">
    <location>
        <begin position="37"/>
        <end position="60"/>
    </location>
</feature>
<evidence type="ECO:0000256" key="7">
    <source>
        <dbReference type="SAM" id="Phobius"/>
    </source>
</evidence>
<dbReference type="Pfam" id="PF07690">
    <property type="entry name" value="MFS_1"/>
    <property type="match status" value="1"/>
</dbReference>
<feature type="transmembrane region" description="Helical" evidence="7">
    <location>
        <begin position="72"/>
        <end position="90"/>
    </location>
</feature>
<feature type="transmembrane region" description="Helical" evidence="7">
    <location>
        <begin position="96"/>
        <end position="115"/>
    </location>
</feature>
<reference evidence="10" key="1">
    <citation type="submission" date="2018-04" db="EMBL/GenBank/DDBJ databases">
        <authorList>
            <person name="Liu S."/>
            <person name="Wang Z."/>
            <person name="Li J."/>
        </authorList>
    </citation>
    <scope>NUCLEOTIDE SEQUENCE [LARGE SCALE GENOMIC DNA]</scope>
    <source>
        <strain evidence="10">2189</strain>
    </source>
</reference>
<evidence type="ECO:0000259" key="8">
    <source>
        <dbReference type="PROSITE" id="PS50850"/>
    </source>
</evidence>
<accession>A0A2U1T4C3</accession>
<feature type="transmembrane region" description="Helical" evidence="7">
    <location>
        <begin position="127"/>
        <end position="148"/>
    </location>
</feature>
<evidence type="ECO:0000313" key="10">
    <source>
        <dbReference type="Proteomes" id="UP000244989"/>
    </source>
</evidence>
<dbReference type="InterPro" id="IPR050171">
    <property type="entry name" value="MFS_Transporters"/>
</dbReference>
<dbReference type="EMBL" id="QEEZ01000030">
    <property type="protein sequence ID" value="PWC00815.1"/>
    <property type="molecule type" value="Genomic_DNA"/>
</dbReference>
<evidence type="ECO:0000256" key="4">
    <source>
        <dbReference type="ARBA" id="ARBA00022692"/>
    </source>
</evidence>
<protein>
    <submittedName>
        <fullName evidence="9">MFS transporter</fullName>
    </submittedName>
</protein>
<comment type="subcellular location">
    <subcellularLocation>
        <location evidence="1">Cell membrane</location>
        <topology evidence="1">Multi-pass membrane protein</topology>
    </subcellularLocation>
</comment>
<gene>
    <name evidence="9" type="ORF">DF222_10710</name>
</gene>
<evidence type="ECO:0000256" key="3">
    <source>
        <dbReference type="ARBA" id="ARBA00022475"/>
    </source>
</evidence>
<keyword evidence="6 7" id="KW-0472">Membrane</keyword>
<dbReference type="AlphaFoldDB" id="A0A2U1T4C3"/>
<dbReference type="SUPFAM" id="SSF103473">
    <property type="entry name" value="MFS general substrate transporter"/>
    <property type="match status" value="1"/>
</dbReference>
<dbReference type="GO" id="GO:0005886">
    <property type="term" value="C:plasma membrane"/>
    <property type="evidence" value="ECO:0007669"/>
    <property type="project" value="UniProtKB-SubCell"/>
</dbReference>
<sequence length="268" mass="28151">MPKRLQLLCIYLGGFLGPFLGQSLVAILPDVAASFDITVQAAAFGITAFLLPFSITMLFSSRLVHGRRLDRIVLLAYVVMATGAIVLAVSDSWPTFVIVYAAMGIANAFTLPLLQTILKSVTPPDELATAISTYAAMQSLGLLSAPLVSGVLADVTNWQYVYFLVAAVLLVILIIRLPQAHPRGGAPAEAGQTPFVALAVYCLCCFAIGFGVIGVGTLVALRANTQMGLSATGAGLVVACGGTAAFLFVRFVGRFADHHGVKRCSSTR</sequence>
<organism evidence="9 10">
    <name type="scientific">Corynebacterium yudongzhengii</name>
    <dbReference type="NCBI Taxonomy" id="2080740"/>
    <lineage>
        <taxon>Bacteria</taxon>
        <taxon>Bacillati</taxon>
        <taxon>Actinomycetota</taxon>
        <taxon>Actinomycetes</taxon>
        <taxon>Mycobacteriales</taxon>
        <taxon>Corynebacteriaceae</taxon>
        <taxon>Corynebacterium</taxon>
    </lineage>
</organism>
<feature type="transmembrane region" description="Helical" evidence="7">
    <location>
        <begin position="233"/>
        <end position="253"/>
    </location>
</feature>
<dbReference type="Gene3D" id="1.20.1250.20">
    <property type="entry name" value="MFS general substrate transporter like domains"/>
    <property type="match status" value="2"/>
</dbReference>
<keyword evidence="3" id="KW-1003">Cell membrane</keyword>
<evidence type="ECO:0000256" key="1">
    <source>
        <dbReference type="ARBA" id="ARBA00004651"/>
    </source>
</evidence>
<keyword evidence="2" id="KW-0813">Transport</keyword>
<dbReference type="OrthoDB" id="5241931at2"/>
<dbReference type="PANTHER" id="PTHR23517">
    <property type="entry name" value="RESISTANCE PROTEIN MDTM, PUTATIVE-RELATED-RELATED"/>
    <property type="match status" value="1"/>
</dbReference>
<dbReference type="GO" id="GO:0022857">
    <property type="term" value="F:transmembrane transporter activity"/>
    <property type="evidence" value="ECO:0007669"/>
    <property type="project" value="InterPro"/>
</dbReference>
<dbReference type="PROSITE" id="PS50850">
    <property type="entry name" value="MFS"/>
    <property type="match status" value="1"/>
</dbReference>
<keyword evidence="5 7" id="KW-1133">Transmembrane helix</keyword>
<proteinExistence type="predicted"/>
<comment type="caution">
    <text evidence="9">The sequence shown here is derived from an EMBL/GenBank/DDBJ whole genome shotgun (WGS) entry which is preliminary data.</text>
</comment>
<dbReference type="RefSeq" id="WP_108432010.1">
    <property type="nucleotide sequence ID" value="NZ_CP026947.1"/>
</dbReference>
<keyword evidence="4 7" id="KW-0812">Transmembrane</keyword>
<keyword evidence="10" id="KW-1185">Reference proteome</keyword>
<dbReference type="Proteomes" id="UP000244989">
    <property type="component" value="Unassembled WGS sequence"/>
</dbReference>
<evidence type="ECO:0000313" key="9">
    <source>
        <dbReference type="EMBL" id="PWC00815.1"/>
    </source>
</evidence>
<dbReference type="InterPro" id="IPR036259">
    <property type="entry name" value="MFS_trans_sf"/>
</dbReference>
<evidence type="ECO:0000256" key="2">
    <source>
        <dbReference type="ARBA" id="ARBA00022448"/>
    </source>
</evidence>
<feature type="transmembrane region" description="Helical" evidence="7">
    <location>
        <begin position="198"/>
        <end position="221"/>
    </location>
</feature>
<feature type="domain" description="Major facilitator superfamily (MFS) profile" evidence="8">
    <location>
        <begin position="6"/>
        <end position="268"/>
    </location>
</feature>
<evidence type="ECO:0000256" key="5">
    <source>
        <dbReference type="ARBA" id="ARBA00022989"/>
    </source>
</evidence>
<feature type="transmembrane region" description="Helical" evidence="7">
    <location>
        <begin position="160"/>
        <end position="177"/>
    </location>
</feature>
<name>A0A2U1T4C3_9CORY</name>
<dbReference type="InterPro" id="IPR020846">
    <property type="entry name" value="MFS_dom"/>
</dbReference>
<dbReference type="KEGG" id="cyz:C3B44_08565"/>
<evidence type="ECO:0000256" key="6">
    <source>
        <dbReference type="ARBA" id="ARBA00023136"/>
    </source>
</evidence>
<dbReference type="InterPro" id="IPR011701">
    <property type="entry name" value="MFS"/>
</dbReference>
<dbReference type="PANTHER" id="PTHR23517:SF3">
    <property type="entry name" value="INTEGRAL MEMBRANE TRANSPORT PROTEIN"/>
    <property type="match status" value="1"/>
</dbReference>